<evidence type="ECO:0000313" key="3">
    <source>
        <dbReference type="Proteomes" id="UP000672602"/>
    </source>
</evidence>
<gene>
    <name evidence="2" type="ORF">KAJ83_06830</name>
</gene>
<dbReference type="RefSeq" id="WP_210681311.1">
    <property type="nucleotide sequence ID" value="NZ_JAGMWN010000003.1"/>
</dbReference>
<keyword evidence="3" id="KW-1185">Reference proteome</keyword>
<name>A0A8J7SM58_9PROT</name>
<dbReference type="Proteomes" id="UP000672602">
    <property type="component" value="Unassembled WGS sequence"/>
</dbReference>
<organism evidence="2 3">
    <name type="scientific">Marivibrio halodurans</name>
    <dbReference type="NCBI Taxonomy" id="2039722"/>
    <lineage>
        <taxon>Bacteria</taxon>
        <taxon>Pseudomonadati</taxon>
        <taxon>Pseudomonadota</taxon>
        <taxon>Alphaproteobacteria</taxon>
        <taxon>Rhodospirillales</taxon>
        <taxon>Rhodospirillaceae</taxon>
        <taxon>Marivibrio</taxon>
    </lineage>
</organism>
<proteinExistence type="predicted"/>
<sequence length="123" mass="13263">MRRIALPIAAAILALAAAPVLAGGADVSGVEILRTGDNTYRFTVTVRHDDEGWDHYADAFVIESMDGEELGRRTLHHPHVDELPFTRSLSGVTIPADHNTVTVRAHDSVHGFTGRGSTVILPD</sequence>
<keyword evidence="1" id="KW-0732">Signal</keyword>
<dbReference type="EMBL" id="JAGMWN010000003">
    <property type="protein sequence ID" value="MBP5856716.1"/>
    <property type="molecule type" value="Genomic_DNA"/>
</dbReference>
<evidence type="ECO:0000256" key="1">
    <source>
        <dbReference type="SAM" id="SignalP"/>
    </source>
</evidence>
<protein>
    <submittedName>
        <fullName evidence="2">Uncharacterized protein</fullName>
    </submittedName>
</protein>
<dbReference type="AlphaFoldDB" id="A0A8J7SM58"/>
<feature type="signal peptide" evidence="1">
    <location>
        <begin position="1"/>
        <end position="22"/>
    </location>
</feature>
<reference evidence="2" key="1">
    <citation type="submission" date="2021-04" db="EMBL/GenBank/DDBJ databases">
        <authorList>
            <person name="Zhang D.-C."/>
        </authorList>
    </citation>
    <scope>NUCLEOTIDE SEQUENCE</scope>
    <source>
        <strain evidence="2">CGMCC 1.15697</strain>
    </source>
</reference>
<accession>A0A8J7SM58</accession>
<feature type="chain" id="PRO_5035285229" evidence="1">
    <location>
        <begin position="23"/>
        <end position="123"/>
    </location>
</feature>
<comment type="caution">
    <text evidence="2">The sequence shown here is derived from an EMBL/GenBank/DDBJ whole genome shotgun (WGS) entry which is preliminary data.</text>
</comment>
<evidence type="ECO:0000313" key="2">
    <source>
        <dbReference type="EMBL" id="MBP5856716.1"/>
    </source>
</evidence>